<sequence>MGGDNLNFQFLIFDRVEELDLVGSWELVGLLAEQKKCSAPKLVTLNTMTPSGEHGMQFVADAHFSEAEQADVIFIPGGSGSRIAMEDPKVISYLQEQNNRCQAILSVCTGSFLMQKAGLFNGRRATTHWAFLSHLKDDPEIEVVEQRFVHDGNIWSSGGVSAGMDMMLAFIAHVFGTEVAADVQLYAEYFPATTIYGRPFERENVSEYIRGLSQHA</sequence>
<gene>
    <name evidence="2" type="ORF">CEN50_11020</name>
</gene>
<evidence type="ECO:0000259" key="1">
    <source>
        <dbReference type="Pfam" id="PF01965"/>
    </source>
</evidence>
<comment type="caution">
    <text evidence="2">The sequence shown here is derived from an EMBL/GenBank/DDBJ whole genome shotgun (WGS) entry which is preliminary data.</text>
</comment>
<reference evidence="2 3" key="1">
    <citation type="submission" date="2017-07" db="EMBL/GenBank/DDBJ databases">
        <title>Genomes of Fischerella (Mastigocladus) sp. strains.</title>
        <authorList>
            <person name="Miller S.R."/>
        </authorList>
    </citation>
    <scope>NUCLEOTIDE SEQUENCE [LARGE SCALE GENOMIC DNA]</scope>
    <source>
        <strain evidence="2 3">CCMEE 5268</strain>
    </source>
</reference>
<evidence type="ECO:0000313" key="2">
    <source>
        <dbReference type="EMBL" id="PLZ98510.1"/>
    </source>
</evidence>
<dbReference type="InterPro" id="IPR002818">
    <property type="entry name" value="DJ-1/PfpI"/>
</dbReference>
<dbReference type="RefSeq" id="WP_102172696.1">
    <property type="nucleotide sequence ID" value="NZ_NMQA01000117.1"/>
</dbReference>
<protein>
    <submittedName>
        <fullName evidence="2">Transcriptional regulator</fullName>
    </submittedName>
</protein>
<dbReference type="AlphaFoldDB" id="A0A2N6KGR3"/>
<dbReference type="PANTHER" id="PTHR43130">
    <property type="entry name" value="ARAC-FAMILY TRANSCRIPTIONAL REGULATOR"/>
    <property type="match status" value="1"/>
</dbReference>
<accession>A0A2N6KGR3</accession>
<dbReference type="InterPro" id="IPR029062">
    <property type="entry name" value="Class_I_gatase-like"/>
</dbReference>
<dbReference type="PANTHER" id="PTHR43130:SF15">
    <property type="entry name" value="THIJ_PFPI FAMILY PROTEIN (AFU_ORTHOLOGUE AFUA_5G14240)"/>
    <property type="match status" value="1"/>
</dbReference>
<name>A0A2N6KGR3_9CYAN</name>
<dbReference type="InterPro" id="IPR052158">
    <property type="entry name" value="INH-QAR"/>
</dbReference>
<dbReference type="Proteomes" id="UP000235025">
    <property type="component" value="Unassembled WGS sequence"/>
</dbReference>
<feature type="domain" description="DJ-1/PfpI" evidence="1">
    <location>
        <begin position="10"/>
        <end position="172"/>
    </location>
</feature>
<dbReference type="CDD" id="cd03139">
    <property type="entry name" value="GATase1_PfpI_2"/>
    <property type="match status" value="1"/>
</dbReference>
<dbReference type="Gene3D" id="3.40.50.880">
    <property type="match status" value="1"/>
</dbReference>
<organism evidence="2 3">
    <name type="scientific">Fischerella thermalis CCMEE 5268</name>
    <dbReference type="NCBI Taxonomy" id="2019662"/>
    <lineage>
        <taxon>Bacteria</taxon>
        <taxon>Bacillati</taxon>
        <taxon>Cyanobacteriota</taxon>
        <taxon>Cyanophyceae</taxon>
        <taxon>Nostocales</taxon>
        <taxon>Hapalosiphonaceae</taxon>
        <taxon>Fischerella</taxon>
    </lineage>
</organism>
<dbReference type="EMBL" id="NMQA01000117">
    <property type="protein sequence ID" value="PLZ98510.1"/>
    <property type="molecule type" value="Genomic_DNA"/>
</dbReference>
<proteinExistence type="predicted"/>
<evidence type="ECO:0000313" key="3">
    <source>
        <dbReference type="Proteomes" id="UP000235025"/>
    </source>
</evidence>
<dbReference type="SUPFAM" id="SSF52317">
    <property type="entry name" value="Class I glutamine amidotransferase-like"/>
    <property type="match status" value="1"/>
</dbReference>
<dbReference type="Pfam" id="PF01965">
    <property type="entry name" value="DJ-1_PfpI"/>
    <property type="match status" value="1"/>
</dbReference>